<dbReference type="GO" id="GO:0031966">
    <property type="term" value="C:mitochondrial membrane"/>
    <property type="evidence" value="ECO:0007669"/>
    <property type="project" value="UniProtKB-SubCell"/>
</dbReference>
<evidence type="ECO:0000313" key="7">
    <source>
        <dbReference type="Ensembl" id="ENSCPRP00005022014.1"/>
    </source>
</evidence>
<feature type="domain" description="HIG1" evidence="6">
    <location>
        <begin position="1"/>
        <end position="93"/>
    </location>
</feature>
<dbReference type="Proteomes" id="UP000594220">
    <property type="component" value="Unplaced"/>
</dbReference>
<dbReference type="GeneID" id="109322573"/>
<evidence type="ECO:0000259" key="6">
    <source>
        <dbReference type="PROSITE" id="PS51503"/>
    </source>
</evidence>
<keyword evidence="8" id="KW-1185">Reference proteome</keyword>
<evidence type="ECO:0000256" key="4">
    <source>
        <dbReference type="ARBA" id="ARBA00023136"/>
    </source>
</evidence>
<dbReference type="Pfam" id="PF04588">
    <property type="entry name" value="HIG_1_N"/>
    <property type="match status" value="1"/>
</dbReference>
<reference evidence="7" key="1">
    <citation type="submission" date="2025-08" db="UniProtKB">
        <authorList>
            <consortium name="Ensembl"/>
        </authorList>
    </citation>
    <scope>IDENTIFICATION</scope>
</reference>
<keyword evidence="4 5" id="KW-0472">Membrane</keyword>
<dbReference type="AlphaFoldDB" id="A0A7M4FBV3"/>
<gene>
    <name evidence="7" type="primary">HIGD1B</name>
</gene>
<dbReference type="OMA" id="NRGWWAP"/>
<evidence type="ECO:0000256" key="5">
    <source>
        <dbReference type="SAM" id="Phobius"/>
    </source>
</evidence>
<evidence type="ECO:0000256" key="2">
    <source>
        <dbReference type="ARBA" id="ARBA00022692"/>
    </source>
</evidence>
<dbReference type="RefSeq" id="XP_019409168.1">
    <property type="nucleotide sequence ID" value="XM_019553623.1"/>
</dbReference>
<feature type="transmembrane region" description="Helical" evidence="5">
    <location>
        <begin position="29"/>
        <end position="48"/>
    </location>
</feature>
<accession>A0A7M4FBV3</accession>
<dbReference type="PANTHER" id="PTHR12297">
    <property type="entry name" value="HYPOXIA-INDUCBILE GENE 1 HIG1 -RELATED"/>
    <property type="match status" value="1"/>
</dbReference>
<dbReference type="GO" id="GO:0097250">
    <property type="term" value="P:mitochondrial respirasome assembly"/>
    <property type="evidence" value="ECO:0007669"/>
    <property type="project" value="TreeGrafter"/>
</dbReference>
<dbReference type="OrthoDB" id="10003563at2759"/>
<protein>
    <submittedName>
        <fullName evidence="7">HIG1 hypoxia inducible domain family member 1B</fullName>
    </submittedName>
</protein>
<dbReference type="PROSITE" id="PS51503">
    <property type="entry name" value="HIG1"/>
    <property type="match status" value="1"/>
</dbReference>
<dbReference type="CTD" id="51751"/>
<dbReference type="Ensembl" id="ENSCPRT00005025737.1">
    <property type="protein sequence ID" value="ENSCPRP00005022014.1"/>
    <property type="gene ID" value="ENSCPRG00005015329.1"/>
</dbReference>
<keyword evidence="2 5" id="KW-0812">Transmembrane</keyword>
<evidence type="ECO:0000313" key="8">
    <source>
        <dbReference type="Proteomes" id="UP000594220"/>
    </source>
</evidence>
<evidence type="ECO:0000256" key="1">
    <source>
        <dbReference type="ARBA" id="ARBA00004325"/>
    </source>
</evidence>
<comment type="subcellular location">
    <subcellularLocation>
        <location evidence="1">Mitochondrion membrane</location>
    </subcellularLocation>
</comment>
<dbReference type="InterPro" id="IPR007667">
    <property type="entry name" value="Hypoxia_induced_domain"/>
</dbReference>
<evidence type="ECO:0000256" key="3">
    <source>
        <dbReference type="ARBA" id="ARBA00022989"/>
    </source>
</evidence>
<dbReference type="PANTHER" id="PTHR12297:SF9">
    <property type="entry name" value="HIG1 DOMAIN FAMILY MEMBER 1B"/>
    <property type="match status" value="1"/>
</dbReference>
<organism evidence="7 8">
    <name type="scientific">Crocodylus porosus</name>
    <name type="common">Saltwater crocodile</name>
    <name type="synonym">Estuarine crocodile</name>
    <dbReference type="NCBI Taxonomy" id="8502"/>
    <lineage>
        <taxon>Eukaryota</taxon>
        <taxon>Metazoa</taxon>
        <taxon>Chordata</taxon>
        <taxon>Craniata</taxon>
        <taxon>Vertebrata</taxon>
        <taxon>Euteleostomi</taxon>
        <taxon>Archelosauria</taxon>
        <taxon>Archosauria</taxon>
        <taxon>Crocodylia</taxon>
        <taxon>Longirostres</taxon>
        <taxon>Crocodylidae</taxon>
        <taxon>Crocodylus</taxon>
    </lineage>
</organism>
<reference evidence="7" key="2">
    <citation type="submission" date="2025-09" db="UniProtKB">
        <authorList>
            <consortium name="Ensembl"/>
        </authorList>
    </citation>
    <scope>IDENTIFICATION</scope>
</reference>
<dbReference type="GeneTree" id="ENSGT00940000161778"/>
<sequence>MSTSKSQWVPEHEDTAYTKLLQKVHNSPFMLVGLGSFVMVVAYGVYLLKGRGKMKMSLHLIHTQMAAQACAVGAITLGTTHTMYKDYMLKPSTDRAQK</sequence>
<proteinExistence type="predicted"/>
<keyword evidence="3 5" id="KW-1133">Transmembrane helix</keyword>
<dbReference type="InterPro" id="IPR050355">
    <property type="entry name" value="RCF1"/>
</dbReference>
<dbReference type="Gene3D" id="6.10.140.1320">
    <property type="match status" value="1"/>
</dbReference>
<name>A0A7M4FBV3_CROPO</name>